<feature type="compositionally biased region" description="Acidic residues" evidence="1">
    <location>
        <begin position="74"/>
        <end position="92"/>
    </location>
</feature>
<dbReference type="Proteomes" id="UP001151760">
    <property type="component" value="Unassembled WGS sequence"/>
</dbReference>
<evidence type="ECO:0000313" key="3">
    <source>
        <dbReference type="EMBL" id="GJS76103.1"/>
    </source>
</evidence>
<comment type="caution">
    <text evidence="3">The sequence shown here is derived from an EMBL/GenBank/DDBJ whole genome shotgun (WGS) entry which is preliminary data.</text>
</comment>
<evidence type="ECO:0000259" key="2">
    <source>
        <dbReference type="Pfam" id="PF00078"/>
    </source>
</evidence>
<dbReference type="InterPro" id="IPR000477">
    <property type="entry name" value="RT_dom"/>
</dbReference>
<protein>
    <submittedName>
        <fullName evidence="3">Reverse transcriptase domain-containing protein</fullName>
    </submittedName>
</protein>
<keyword evidence="3" id="KW-0695">RNA-directed DNA polymerase</keyword>
<reference evidence="3" key="2">
    <citation type="submission" date="2022-01" db="EMBL/GenBank/DDBJ databases">
        <authorList>
            <person name="Yamashiro T."/>
            <person name="Shiraishi A."/>
            <person name="Satake H."/>
            <person name="Nakayama K."/>
        </authorList>
    </citation>
    <scope>NUCLEOTIDE SEQUENCE</scope>
</reference>
<dbReference type="InterPro" id="IPR053134">
    <property type="entry name" value="RNA-dir_DNA_polymerase"/>
</dbReference>
<dbReference type="EMBL" id="BQNB010010351">
    <property type="protein sequence ID" value="GJS76103.1"/>
    <property type="molecule type" value="Genomic_DNA"/>
</dbReference>
<dbReference type="GO" id="GO:0003964">
    <property type="term" value="F:RNA-directed DNA polymerase activity"/>
    <property type="evidence" value="ECO:0007669"/>
    <property type="project" value="UniProtKB-KW"/>
</dbReference>
<reference evidence="3" key="1">
    <citation type="journal article" date="2022" name="Int. J. Mol. Sci.">
        <title>Draft Genome of Tanacetum Coccineum: Genomic Comparison of Closely Related Tanacetum-Family Plants.</title>
        <authorList>
            <person name="Yamashiro T."/>
            <person name="Shiraishi A."/>
            <person name="Nakayama K."/>
            <person name="Satake H."/>
        </authorList>
    </citation>
    <scope>NUCLEOTIDE SEQUENCE</scope>
</reference>
<dbReference type="PANTHER" id="PTHR24559:SF427">
    <property type="entry name" value="RNA-DIRECTED DNA POLYMERASE"/>
    <property type="match status" value="1"/>
</dbReference>
<dbReference type="CDD" id="cd01647">
    <property type="entry name" value="RT_LTR"/>
    <property type="match status" value="1"/>
</dbReference>
<proteinExistence type="predicted"/>
<dbReference type="Pfam" id="PF00078">
    <property type="entry name" value="RVT_1"/>
    <property type="match status" value="1"/>
</dbReference>
<feature type="region of interest" description="Disordered" evidence="1">
    <location>
        <begin position="26"/>
        <end position="110"/>
    </location>
</feature>
<dbReference type="PANTHER" id="PTHR24559">
    <property type="entry name" value="TRANSPOSON TY3-I GAG-POL POLYPROTEIN"/>
    <property type="match status" value="1"/>
</dbReference>
<keyword evidence="3" id="KW-0548">Nucleotidyltransferase</keyword>
<keyword evidence="4" id="KW-1185">Reference proteome</keyword>
<keyword evidence="3" id="KW-0808">Transferase</keyword>
<evidence type="ECO:0000313" key="4">
    <source>
        <dbReference type="Proteomes" id="UP001151760"/>
    </source>
</evidence>
<gene>
    <name evidence="3" type="ORF">Tco_0725984</name>
</gene>
<dbReference type="Gene3D" id="3.10.10.10">
    <property type="entry name" value="HIV Type 1 Reverse Transcriptase, subunit A, domain 1"/>
    <property type="match status" value="1"/>
</dbReference>
<feature type="domain" description="Reverse transcriptase" evidence="2">
    <location>
        <begin position="424"/>
        <end position="516"/>
    </location>
</feature>
<dbReference type="InterPro" id="IPR043502">
    <property type="entry name" value="DNA/RNA_pol_sf"/>
</dbReference>
<feature type="compositionally biased region" description="Acidic residues" evidence="1">
    <location>
        <begin position="27"/>
        <end position="51"/>
    </location>
</feature>
<dbReference type="Gene3D" id="3.30.70.270">
    <property type="match status" value="1"/>
</dbReference>
<organism evidence="3 4">
    <name type="scientific">Tanacetum coccineum</name>
    <dbReference type="NCBI Taxonomy" id="301880"/>
    <lineage>
        <taxon>Eukaryota</taxon>
        <taxon>Viridiplantae</taxon>
        <taxon>Streptophyta</taxon>
        <taxon>Embryophyta</taxon>
        <taxon>Tracheophyta</taxon>
        <taxon>Spermatophyta</taxon>
        <taxon>Magnoliopsida</taxon>
        <taxon>eudicotyledons</taxon>
        <taxon>Gunneridae</taxon>
        <taxon>Pentapetalae</taxon>
        <taxon>asterids</taxon>
        <taxon>campanulids</taxon>
        <taxon>Asterales</taxon>
        <taxon>Asteraceae</taxon>
        <taxon>Asteroideae</taxon>
        <taxon>Anthemideae</taxon>
        <taxon>Anthemidinae</taxon>
        <taxon>Tanacetum</taxon>
    </lineage>
</organism>
<dbReference type="Pfam" id="PF08284">
    <property type="entry name" value="RVP_2"/>
    <property type="match status" value="1"/>
</dbReference>
<dbReference type="SUPFAM" id="SSF56672">
    <property type="entry name" value="DNA/RNA polymerases"/>
    <property type="match status" value="1"/>
</dbReference>
<sequence>MEQQGDDVASWWPWNVFEVLVSCYGDVMEDPEEEEFNEEEDMDIDDEEDKNEPELMFPYEEADPLNPPPPASDSEPEDVTEVEDTVESEDETIPVSVHEVGESSTAPFLQEDSDGLLPGLMRRDINSLFGWIASLSRRVCGREMAYALVKKKGKAKDKYYEIIECKKLKKELEEARGFVFKERQNEAIDVSVEDEESLSSEPRGSPRDSYATIFTPLKSAPLAQAAIRRMIKESVDAAITAERARHANAGNNASGFGPAKGAVELRRWFKKTIENELWNLKVKEYNMVAYTQRFNELALMFPRMVEPKIVKIDAYIRGLTDNIKGEVTSSKPTNLNEAMRMVHKLMEQKLQARNERNLEGNKRKWENFQSGNSSVNHLFEIDLMPIELGTFDVIIGMDWLLKHDAVIVCGEKVVRIPYGNKTLTVESDKGYHQLHIKEEDIPITTFRTRYGHFEFQVMPFGLTNAPTVFMDLMNRVCKPYLDKFVIVFVDDILDYSKDKKEHGKQLKTILELLKKERDCNKELGCTNDANGGEVHEENYTTYDLELGAVVFALRLVPSCFVIFDLEPLSLSFDFVFSSKIFKSLSFRLDRLCHLAILYLDQHAHTLHHLESLLTISLDRLDIFEGRSCISEFVRKSLSLILKLS</sequence>
<name>A0ABQ4YFV6_9ASTR</name>
<accession>A0ABQ4YFV6</accession>
<evidence type="ECO:0000256" key="1">
    <source>
        <dbReference type="SAM" id="MobiDB-lite"/>
    </source>
</evidence>
<dbReference type="InterPro" id="IPR043128">
    <property type="entry name" value="Rev_trsase/Diguanyl_cyclase"/>
</dbReference>